<feature type="compositionally biased region" description="Polar residues" evidence="1">
    <location>
        <begin position="1504"/>
        <end position="1520"/>
    </location>
</feature>
<name>A0A9J5W0U6_SOLCO</name>
<accession>A0A9J5W0U6</accession>
<proteinExistence type="predicted"/>
<evidence type="ECO:0000256" key="1">
    <source>
        <dbReference type="SAM" id="MobiDB-lite"/>
    </source>
</evidence>
<dbReference type="EMBL" id="JACXVP010000012">
    <property type="protein sequence ID" value="KAG5569109.1"/>
    <property type="molecule type" value="Genomic_DNA"/>
</dbReference>
<feature type="region of interest" description="Disordered" evidence="1">
    <location>
        <begin position="1498"/>
        <end position="1520"/>
    </location>
</feature>
<comment type="caution">
    <text evidence="2">The sequence shown here is derived from an EMBL/GenBank/DDBJ whole genome shotgun (WGS) entry which is preliminary data.</text>
</comment>
<feature type="compositionally biased region" description="Polar residues" evidence="1">
    <location>
        <begin position="1428"/>
        <end position="1439"/>
    </location>
</feature>
<protein>
    <submittedName>
        <fullName evidence="2">Uncharacterized protein</fullName>
    </submittedName>
</protein>
<feature type="compositionally biased region" description="Polar residues" evidence="1">
    <location>
        <begin position="1123"/>
        <end position="1141"/>
    </location>
</feature>
<feature type="region of interest" description="Disordered" evidence="1">
    <location>
        <begin position="1119"/>
        <end position="1141"/>
    </location>
</feature>
<organism evidence="2 3">
    <name type="scientific">Solanum commersonii</name>
    <name type="common">Commerson's wild potato</name>
    <name type="synonym">Commerson's nightshade</name>
    <dbReference type="NCBI Taxonomy" id="4109"/>
    <lineage>
        <taxon>Eukaryota</taxon>
        <taxon>Viridiplantae</taxon>
        <taxon>Streptophyta</taxon>
        <taxon>Embryophyta</taxon>
        <taxon>Tracheophyta</taxon>
        <taxon>Spermatophyta</taxon>
        <taxon>Magnoliopsida</taxon>
        <taxon>eudicotyledons</taxon>
        <taxon>Gunneridae</taxon>
        <taxon>Pentapetalae</taxon>
        <taxon>asterids</taxon>
        <taxon>lamiids</taxon>
        <taxon>Solanales</taxon>
        <taxon>Solanaceae</taxon>
        <taxon>Solanoideae</taxon>
        <taxon>Solaneae</taxon>
        <taxon>Solanum</taxon>
    </lineage>
</organism>
<gene>
    <name evidence="2" type="ORF">H5410_058875</name>
</gene>
<evidence type="ECO:0000313" key="3">
    <source>
        <dbReference type="Proteomes" id="UP000824120"/>
    </source>
</evidence>
<feature type="region of interest" description="Disordered" evidence="1">
    <location>
        <begin position="1676"/>
        <end position="1733"/>
    </location>
</feature>
<dbReference type="Proteomes" id="UP000824120">
    <property type="component" value="Chromosome 12"/>
</dbReference>
<feature type="compositionally biased region" description="Basic residues" evidence="1">
    <location>
        <begin position="1676"/>
        <end position="1689"/>
    </location>
</feature>
<feature type="region of interest" description="Disordered" evidence="1">
    <location>
        <begin position="1424"/>
        <end position="1451"/>
    </location>
</feature>
<feature type="region of interest" description="Disordered" evidence="1">
    <location>
        <begin position="1"/>
        <end position="26"/>
    </location>
</feature>
<feature type="region of interest" description="Disordered" evidence="1">
    <location>
        <begin position="520"/>
        <end position="553"/>
    </location>
</feature>
<feature type="compositionally biased region" description="Acidic residues" evidence="1">
    <location>
        <begin position="1695"/>
        <end position="1710"/>
    </location>
</feature>
<reference evidence="2 3" key="1">
    <citation type="submission" date="2020-09" db="EMBL/GenBank/DDBJ databases">
        <title>De no assembly of potato wild relative species, Solanum commersonii.</title>
        <authorList>
            <person name="Cho K."/>
        </authorList>
    </citation>
    <scope>NUCLEOTIDE SEQUENCE [LARGE SCALE GENOMIC DNA]</scope>
    <source>
        <strain evidence="2">LZ3.2</strain>
        <tissue evidence="2">Leaf</tissue>
    </source>
</reference>
<evidence type="ECO:0000313" key="2">
    <source>
        <dbReference type="EMBL" id="KAG5569109.1"/>
    </source>
</evidence>
<sequence length="1832" mass="209826">MAVKTLPMDLVGPHGQNGPLSRSNDSRRRPYLWNQLALSSKMTHFQGQTIPGEDLTYGASWLSRPKRPIFKINRSIEHTLPIEPVGPYGQNDQFTKSNDPRGRKTPHFANFHLTYGASWPSRPKRPFFKFKRSQEQILSVEPVGPHDQNISFSRSNYPKAGKPPLPPIFKCYSSPYLLVIQNSDLIFAKILPERPLKPYLWSQLSFTGKSPIFKVKDPQSRPYIWIQLALMAKTAHFQGQMIPEADLTYGAIWPSWPKYPIFKVKRSPKQIIPGQTLRPYLWSQLSLTAKTSHFQGQTISRADLTYETIWPSRPKWPIFKTLPMELVGPPGQNVPFSRSNILQSGCPSRPKWPIFKVKQSSEKVNPPFCRFLCAIVHAFFGDPEFQPHFCKKFTLTSFKTLHMEPVVPHGHNVLFSRSNDLQSKHYLRSQLALTAKTTHFQGQKTYEEDLTYEPSRPLRPKPPIFKVNRSPDSPSFLVIQNFDLISAKILHVRPLRAYVWSQLALTFKMTHFQGQTISRTLPMEPVGPHDQNRTFSRSNDSQRRASWPSRPKRPIFKVKQSPEHNYDLIFAKNLPRRSFTPYLWIQLALNTKTAHFQDQMIPEIAIIHGFFGDLEFQPRFYKIFTWMSVKTLPIDPVSFHDQNGPFSRSNIQQSTYASFLVIRNFDLIFAKMYLDVREDITYGTGWPSQPKRPIFKVKRPPKEVIRNFDLLLAKIVPRSPLRPYIWNQLALITKMAHFQGQTIHRADLYGASSPTAKMTYFQGQTIPRAGKPPILPIFNFDLIYVKIVLGSPLRTYLWRQLAFTAKTIHFQGQMNPKAVHGFFGDQELRPHFCKNFSRTSVKTLPMELVGPHGQNGPFSRSNKPRSKPYLWSQLALTAKTAHFQGHMIPGADLTYGSSWPSWPKRPIFKVKRSPKQNFIIIFAKILHERPLRPYLRSHLALTTKMAHFQGQTIPEAGKPPILPIVMCYSPWIFVIRNSTSFLKIIPDKRVKTLPMEPVVPHGQNIPFSRSNDLQSGPKRPIFKVKRSSEKVNPPFCRFSCAIIHGFFVDPEFRPHFCKKFTLTSFKTFHMEPVVPHGHNVLFSRSYDLQSKFRSNFCQNFIWTTVKTLSVESIGPHRQKGLFSRSNDPQSSQNDPFSRSNDPWSRETPSLCRFSCAIVHGFFSDLEFRSHICESFTWMSVKALPMERVGPHSQNGPFSRSNDPRVGKPPLLSIFMCYSSPSFLVIQNSDLIFAKIIPGRPIRPYLCRKLTLTAKTAHFQGQTIPRAGKPPLNFDPIFAKIIPGRPIRPYLCSKLTLTAKTAHFQGQTIPRAAGQNGPFSRSNDPRRRPYLWSQLTLTAKTSHFQGQTILEQILPMEPVGPHGQNNAFSRSNEPQSNRLALTAKTTHFQGQTIPRADLSYGVSWPSRSKHLIFKVKRPPEQTLAMESIGPQSQNNPFSRSNEPREDLRYGASWPSRPERPIFKVKRSPKQFAIFLVIRNSDLIFAKNLHGRPLRHLAMDPFGPHGQNSPFSKSNDPRTSSTSFSVIQNSDLIFAKTFCGHPLPMELVGPHGQNSPFSRSNDPQNVRQDLTYGVSWPSWPKRPISKVKQAPEQTLAMELVVPHGQNVPLSRSNDLQSRILTLILPKFYMDVRLDLSYGTSVETKAGKRTGFWPVRSGFDPIPVPIFIRLIRSGKNRFRSGKNRFRSGKNRFRSGSTEELDEEVEINEEDDETPTPTSPATELPEQDEVPSLPTFSKTSMRVKRSLVWKFLVQNEEKLHYLHEMGMGRLRTHLRKCNKEFAHLDDIERANRNGIPISENSMGVGGSNMVQSVLNMTNPASRSTHRTYSKEKIVEN</sequence>
<keyword evidence="3" id="KW-1185">Reference proteome</keyword>